<reference evidence="1 2" key="1">
    <citation type="journal article" date="2014" name="Am. J. Bot.">
        <title>Genome assembly and annotation for red clover (Trifolium pratense; Fabaceae).</title>
        <authorList>
            <person name="Istvanek J."/>
            <person name="Jaros M."/>
            <person name="Krenek A."/>
            <person name="Repkova J."/>
        </authorList>
    </citation>
    <scope>NUCLEOTIDE SEQUENCE [LARGE SCALE GENOMIC DNA]</scope>
    <source>
        <strain evidence="2">cv. Tatra</strain>
        <tissue evidence="1">Young leaves</tissue>
    </source>
</reference>
<protein>
    <submittedName>
        <fullName evidence="1">Uncharacterized protein</fullName>
    </submittedName>
</protein>
<comment type="caution">
    <text evidence="1">The sequence shown here is derived from an EMBL/GenBank/DDBJ whole genome shotgun (WGS) entry which is preliminary data.</text>
</comment>
<dbReference type="AlphaFoldDB" id="A0A2K3JZV7"/>
<evidence type="ECO:0000313" key="1">
    <source>
        <dbReference type="EMBL" id="PNX59581.1"/>
    </source>
</evidence>
<reference evidence="1 2" key="2">
    <citation type="journal article" date="2017" name="Front. Plant Sci.">
        <title>Gene Classification and Mining of Molecular Markers Useful in Red Clover (Trifolium pratense) Breeding.</title>
        <authorList>
            <person name="Istvanek J."/>
            <person name="Dluhosova J."/>
            <person name="Dluhos P."/>
            <person name="Patkova L."/>
            <person name="Nedelnik J."/>
            <person name="Repkova J."/>
        </authorList>
    </citation>
    <scope>NUCLEOTIDE SEQUENCE [LARGE SCALE GENOMIC DNA]</scope>
    <source>
        <strain evidence="2">cv. Tatra</strain>
        <tissue evidence="1">Young leaves</tissue>
    </source>
</reference>
<dbReference type="Proteomes" id="UP000236291">
    <property type="component" value="Unassembled WGS sequence"/>
</dbReference>
<evidence type="ECO:0000313" key="2">
    <source>
        <dbReference type="Proteomes" id="UP000236291"/>
    </source>
</evidence>
<sequence length="55" mass="5822">ITGEIAGELFDSVDGFLRRIVEIIYDDGFVTAEKKLEDGVAADVTGSAGDENGFV</sequence>
<dbReference type="EMBL" id="ASHM01081024">
    <property type="protein sequence ID" value="PNX59581.1"/>
    <property type="molecule type" value="Genomic_DNA"/>
</dbReference>
<proteinExistence type="predicted"/>
<feature type="non-terminal residue" evidence="1">
    <location>
        <position position="1"/>
    </location>
</feature>
<name>A0A2K3JZV7_TRIPR</name>
<gene>
    <name evidence="1" type="ORF">L195_g051490</name>
</gene>
<organism evidence="1 2">
    <name type="scientific">Trifolium pratense</name>
    <name type="common">Red clover</name>
    <dbReference type="NCBI Taxonomy" id="57577"/>
    <lineage>
        <taxon>Eukaryota</taxon>
        <taxon>Viridiplantae</taxon>
        <taxon>Streptophyta</taxon>
        <taxon>Embryophyta</taxon>
        <taxon>Tracheophyta</taxon>
        <taxon>Spermatophyta</taxon>
        <taxon>Magnoliopsida</taxon>
        <taxon>eudicotyledons</taxon>
        <taxon>Gunneridae</taxon>
        <taxon>Pentapetalae</taxon>
        <taxon>rosids</taxon>
        <taxon>fabids</taxon>
        <taxon>Fabales</taxon>
        <taxon>Fabaceae</taxon>
        <taxon>Papilionoideae</taxon>
        <taxon>50 kb inversion clade</taxon>
        <taxon>NPAAA clade</taxon>
        <taxon>Hologalegina</taxon>
        <taxon>IRL clade</taxon>
        <taxon>Trifolieae</taxon>
        <taxon>Trifolium</taxon>
    </lineage>
</organism>
<accession>A0A2K3JZV7</accession>